<dbReference type="Gene3D" id="1.25.40.390">
    <property type="match status" value="1"/>
</dbReference>
<evidence type="ECO:0000313" key="10">
    <source>
        <dbReference type="EMBL" id="GJM53112.1"/>
    </source>
</evidence>
<dbReference type="EMBL" id="BQKB01000025">
    <property type="protein sequence ID" value="GJM53112.1"/>
    <property type="molecule type" value="Genomic_DNA"/>
</dbReference>
<evidence type="ECO:0000313" key="11">
    <source>
        <dbReference type="Proteomes" id="UP001207736"/>
    </source>
</evidence>
<keyword evidence="4" id="KW-0472">Membrane</keyword>
<evidence type="ECO:0000313" key="9">
    <source>
        <dbReference type="EMBL" id="GJM50063.1"/>
    </source>
</evidence>
<proteinExistence type="inferred from homology"/>
<evidence type="ECO:0000256" key="1">
    <source>
        <dbReference type="ARBA" id="ARBA00004442"/>
    </source>
</evidence>
<comment type="subcellular location">
    <subcellularLocation>
        <location evidence="1">Cell outer membrane</location>
    </subcellularLocation>
</comment>
<evidence type="ECO:0000256" key="5">
    <source>
        <dbReference type="ARBA" id="ARBA00023237"/>
    </source>
</evidence>
<evidence type="ECO:0000256" key="3">
    <source>
        <dbReference type="ARBA" id="ARBA00022729"/>
    </source>
</evidence>
<sequence>MKNLYYIFLIITLSSQLFSCANEDYFLEKRLGSDVTVDSIFATKQKSLSAIAQAYGMSLQAGITLRGWDNDRNNGLRGGTLSHLSGEVNALKFNWEDAWKIQRSGMTANEGDGKPLSPDGFVYNYQAIRQCYLVIENIDKVSDLSDVDKKAIKAEMLTLIAYRYQEMLKRYGGVPIVEGTLNVESDLMIPRASVRATLDHIIKLCDLAVGDLPNSYNRIDKGRVTKGIPMCVKAEALMFAARPLFNSAIPYMSLGANNSLISLGAEDPSLWQSAVEANLEVINWATSNGYRVIDSGDPFKDYGTAVSTPNNEEVLLAFKSQQASVSYSPQTQSGGANAMSYLQLTQYYKSDGTNQTWAGENWSSYNEYVQKANEMEARFKASAAIAGQQAWNNPTSYKWSSEMLSNASTWAGRGGTEGAGRRVKFWYMADTRDWFEFPLYRLAEFYLNLAEAYNELGNATKSQEYLNVIRNRAGLPNITETNKTKLRNIIQREWAIEFYEENHRLFDVKHWKLPDLGNGIIGGDKKGIEFQYVSGQDAGWNPWDYVSYAVRVLYTGYWDPSQYLEPFPIGEVNKGYIIQNPGY</sequence>
<feature type="signal peptide" evidence="6">
    <location>
        <begin position="1"/>
        <end position="21"/>
    </location>
</feature>
<protein>
    <recommendedName>
        <fullName evidence="13">RagB/SusD family nutrient uptake outer membrane protein</fullName>
    </recommendedName>
</protein>
<dbReference type="InterPro" id="IPR012944">
    <property type="entry name" value="SusD_RagB_dom"/>
</dbReference>
<dbReference type="InterPro" id="IPR033985">
    <property type="entry name" value="SusD-like_N"/>
</dbReference>
<dbReference type="GO" id="GO:0009279">
    <property type="term" value="C:cell outer membrane"/>
    <property type="evidence" value="ECO:0007669"/>
    <property type="project" value="UniProtKB-SubCell"/>
</dbReference>
<gene>
    <name evidence="9" type="ORF">RCZ15_10370</name>
    <name evidence="10" type="ORF">RCZ16_14290</name>
</gene>
<accession>A0AAV5AX17</accession>
<evidence type="ECO:0000259" key="7">
    <source>
        <dbReference type="Pfam" id="PF07980"/>
    </source>
</evidence>
<comment type="similarity">
    <text evidence="2">Belongs to the SusD family.</text>
</comment>
<comment type="caution">
    <text evidence="9">The sequence shown here is derived from an EMBL/GenBank/DDBJ whole genome shotgun (WGS) entry which is preliminary data.</text>
</comment>
<feature type="domain" description="RagB/SusD" evidence="7">
    <location>
        <begin position="324"/>
        <end position="583"/>
    </location>
</feature>
<dbReference type="Pfam" id="PF14322">
    <property type="entry name" value="SusD-like_3"/>
    <property type="match status" value="1"/>
</dbReference>
<evidence type="ECO:0000256" key="4">
    <source>
        <dbReference type="ARBA" id="ARBA00023136"/>
    </source>
</evidence>
<dbReference type="Proteomes" id="UP001208692">
    <property type="component" value="Unassembled WGS sequence"/>
</dbReference>
<evidence type="ECO:0000256" key="6">
    <source>
        <dbReference type="SAM" id="SignalP"/>
    </source>
</evidence>
<evidence type="ECO:0008006" key="13">
    <source>
        <dbReference type="Google" id="ProtNLM"/>
    </source>
</evidence>
<dbReference type="EMBL" id="BQKA01000021">
    <property type="protein sequence ID" value="GJM50063.1"/>
    <property type="molecule type" value="Genomic_DNA"/>
</dbReference>
<dbReference type="SUPFAM" id="SSF48452">
    <property type="entry name" value="TPR-like"/>
    <property type="match status" value="1"/>
</dbReference>
<dbReference type="AlphaFoldDB" id="A0AAV5AX17"/>
<dbReference type="RefSeq" id="WP_264846702.1">
    <property type="nucleotide sequence ID" value="NZ_BPMA01000028.1"/>
</dbReference>
<dbReference type="InterPro" id="IPR011990">
    <property type="entry name" value="TPR-like_helical_dom_sf"/>
</dbReference>
<evidence type="ECO:0000256" key="2">
    <source>
        <dbReference type="ARBA" id="ARBA00006275"/>
    </source>
</evidence>
<feature type="domain" description="SusD-like N-terminal" evidence="8">
    <location>
        <begin position="89"/>
        <end position="226"/>
    </location>
</feature>
<keyword evidence="3 6" id="KW-0732">Signal</keyword>
<dbReference type="Pfam" id="PF07980">
    <property type="entry name" value="SusD_RagB"/>
    <property type="match status" value="1"/>
</dbReference>
<name>A0AAV5AX17_9FLAO</name>
<feature type="chain" id="PRO_5043955096" description="RagB/SusD family nutrient uptake outer membrane protein" evidence="6">
    <location>
        <begin position="22"/>
        <end position="583"/>
    </location>
</feature>
<evidence type="ECO:0000313" key="12">
    <source>
        <dbReference type="Proteomes" id="UP001208692"/>
    </source>
</evidence>
<reference evidence="9 12" key="1">
    <citation type="submission" date="2021-11" db="EMBL/GenBank/DDBJ databases">
        <title>Draft genome sequence of Capnocytophaga sp. strain KC07075 isolated from cat oral cavity.</title>
        <authorList>
            <person name="Suzuki M."/>
            <person name="Imaoka K."/>
            <person name="Kimura M."/>
            <person name="Morikawa S."/>
            <person name="Maeda K."/>
        </authorList>
    </citation>
    <scope>NUCLEOTIDE SEQUENCE</scope>
    <source>
        <strain evidence="9">KC07075</strain>
        <strain evidence="10 12">KC07079</strain>
    </source>
</reference>
<keyword evidence="12" id="KW-1185">Reference proteome</keyword>
<evidence type="ECO:0000259" key="8">
    <source>
        <dbReference type="Pfam" id="PF14322"/>
    </source>
</evidence>
<organism evidence="9 11">
    <name type="scientific">Capnocytophaga catalasegens</name>
    <dbReference type="NCBI Taxonomy" id="1004260"/>
    <lineage>
        <taxon>Bacteria</taxon>
        <taxon>Pseudomonadati</taxon>
        <taxon>Bacteroidota</taxon>
        <taxon>Flavobacteriia</taxon>
        <taxon>Flavobacteriales</taxon>
        <taxon>Flavobacteriaceae</taxon>
        <taxon>Capnocytophaga</taxon>
    </lineage>
</organism>
<keyword evidence="5" id="KW-0998">Cell outer membrane</keyword>
<dbReference type="Proteomes" id="UP001207736">
    <property type="component" value="Unassembled WGS sequence"/>
</dbReference>